<evidence type="ECO:0000313" key="1">
    <source>
        <dbReference type="EMBL" id="KAF2552342.1"/>
    </source>
</evidence>
<accession>A0A8S9H7Y7</accession>
<reference evidence="1" key="1">
    <citation type="submission" date="2019-12" db="EMBL/GenBank/DDBJ databases">
        <title>Genome sequencing and annotation of Brassica cretica.</title>
        <authorList>
            <person name="Studholme D.J."/>
            <person name="Sarris P.F."/>
        </authorList>
    </citation>
    <scope>NUCLEOTIDE SEQUENCE</scope>
    <source>
        <strain evidence="1">PFS-001/15</strain>
        <tissue evidence="1">Leaf</tissue>
    </source>
</reference>
<organism evidence="1 2">
    <name type="scientific">Brassica cretica</name>
    <name type="common">Mustard</name>
    <dbReference type="NCBI Taxonomy" id="69181"/>
    <lineage>
        <taxon>Eukaryota</taxon>
        <taxon>Viridiplantae</taxon>
        <taxon>Streptophyta</taxon>
        <taxon>Embryophyta</taxon>
        <taxon>Tracheophyta</taxon>
        <taxon>Spermatophyta</taxon>
        <taxon>Magnoliopsida</taxon>
        <taxon>eudicotyledons</taxon>
        <taxon>Gunneridae</taxon>
        <taxon>Pentapetalae</taxon>
        <taxon>rosids</taxon>
        <taxon>malvids</taxon>
        <taxon>Brassicales</taxon>
        <taxon>Brassicaceae</taxon>
        <taxon>Brassiceae</taxon>
        <taxon>Brassica</taxon>
    </lineage>
</organism>
<sequence>MMILEKEENEERDMERKDDQRYLLENRNIYERRIELPIDDGFHSCHDCPSLERPDTTCSENSYRSLQSNDALKERSLEANVAVEVPLIPLVNQVGQMVLNDMHNSIQAAKNGHQRSNTYCQLNHTLVSHYSFS</sequence>
<proteinExistence type="predicted"/>
<dbReference type="Proteomes" id="UP000712281">
    <property type="component" value="Unassembled WGS sequence"/>
</dbReference>
<gene>
    <name evidence="1" type="ORF">F2Q68_00036430</name>
</gene>
<dbReference type="AlphaFoldDB" id="A0A8S9H7Y7"/>
<name>A0A8S9H7Y7_BRACR</name>
<dbReference type="EMBL" id="QGKW02001988">
    <property type="protein sequence ID" value="KAF2552342.1"/>
    <property type="molecule type" value="Genomic_DNA"/>
</dbReference>
<evidence type="ECO:0000313" key="2">
    <source>
        <dbReference type="Proteomes" id="UP000712281"/>
    </source>
</evidence>
<protein>
    <submittedName>
        <fullName evidence="1">Uncharacterized protein</fullName>
    </submittedName>
</protein>
<comment type="caution">
    <text evidence="1">The sequence shown here is derived from an EMBL/GenBank/DDBJ whole genome shotgun (WGS) entry which is preliminary data.</text>
</comment>